<evidence type="ECO:0000313" key="2">
    <source>
        <dbReference type="EMBL" id="GEO18089.1"/>
    </source>
</evidence>
<evidence type="ECO:0000313" key="3">
    <source>
        <dbReference type="Proteomes" id="UP000321085"/>
    </source>
</evidence>
<name>A0A512C1N1_9HYPH</name>
<keyword evidence="1" id="KW-0812">Transmembrane</keyword>
<accession>A0A512C1N1</accession>
<dbReference type="AlphaFoldDB" id="A0A512C1N1"/>
<dbReference type="EMBL" id="BJYU01000151">
    <property type="protein sequence ID" value="GEO18089.1"/>
    <property type="molecule type" value="Genomic_DNA"/>
</dbReference>
<gene>
    <name evidence="2" type="ORF">MAE02_57850</name>
</gene>
<feature type="transmembrane region" description="Helical" evidence="1">
    <location>
        <begin position="49"/>
        <end position="69"/>
    </location>
</feature>
<organism evidence="2 3">
    <name type="scientific">Microvirga aerophila</name>
    <dbReference type="NCBI Taxonomy" id="670291"/>
    <lineage>
        <taxon>Bacteria</taxon>
        <taxon>Pseudomonadati</taxon>
        <taxon>Pseudomonadota</taxon>
        <taxon>Alphaproteobacteria</taxon>
        <taxon>Hyphomicrobiales</taxon>
        <taxon>Methylobacteriaceae</taxon>
        <taxon>Microvirga</taxon>
    </lineage>
</organism>
<keyword evidence="3" id="KW-1185">Reference proteome</keyword>
<dbReference type="Proteomes" id="UP000321085">
    <property type="component" value="Unassembled WGS sequence"/>
</dbReference>
<comment type="caution">
    <text evidence="2">The sequence shown here is derived from an EMBL/GenBank/DDBJ whole genome shotgun (WGS) entry which is preliminary data.</text>
</comment>
<sequence length="92" mass="9525">MDVLASFVANGETAEAVEPCQCALHHPTISPEPLAAINAAAGDPGRDGVLAAFALAAAMVVSLVGVQFVRPAPRATAAMTHWRNRIKGGRQH</sequence>
<reference evidence="2 3" key="1">
    <citation type="submission" date="2019-07" db="EMBL/GenBank/DDBJ databases">
        <title>Whole genome shotgun sequence of Microvirga aerophila NBRC 106136.</title>
        <authorList>
            <person name="Hosoyama A."/>
            <person name="Uohara A."/>
            <person name="Ohji S."/>
            <person name="Ichikawa N."/>
        </authorList>
    </citation>
    <scope>NUCLEOTIDE SEQUENCE [LARGE SCALE GENOMIC DNA]</scope>
    <source>
        <strain evidence="2 3">NBRC 106136</strain>
    </source>
</reference>
<keyword evidence="1" id="KW-1133">Transmembrane helix</keyword>
<evidence type="ECO:0000256" key="1">
    <source>
        <dbReference type="SAM" id="Phobius"/>
    </source>
</evidence>
<keyword evidence="1" id="KW-0472">Membrane</keyword>
<protein>
    <submittedName>
        <fullName evidence="2">Uncharacterized protein</fullName>
    </submittedName>
</protein>
<proteinExistence type="predicted"/>